<comment type="caution">
    <text evidence="8">The sequence shown here is derived from an EMBL/GenBank/DDBJ whole genome shotgun (WGS) entry which is preliminary data.</text>
</comment>
<evidence type="ECO:0000256" key="3">
    <source>
        <dbReference type="ARBA" id="ARBA00022692"/>
    </source>
</evidence>
<dbReference type="Gene3D" id="1.10.3720.10">
    <property type="entry name" value="MetI-like"/>
    <property type="match status" value="1"/>
</dbReference>
<organism evidence="8 9">
    <name type="scientific">Paenibacillus silvestris</name>
    <dbReference type="NCBI Taxonomy" id="2606219"/>
    <lineage>
        <taxon>Bacteria</taxon>
        <taxon>Bacillati</taxon>
        <taxon>Bacillota</taxon>
        <taxon>Bacilli</taxon>
        <taxon>Bacillales</taxon>
        <taxon>Paenibacillaceae</taxon>
        <taxon>Paenibacillus</taxon>
    </lineage>
</organism>
<feature type="transmembrane region" description="Helical" evidence="6">
    <location>
        <begin position="137"/>
        <end position="157"/>
    </location>
</feature>
<keyword evidence="5 6" id="KW-0472">Membrane</keyword>
<proteinExistence type="inferred from homology"/>
<evidence type="ECO:0000256" key="6">
    <source>
        <dbReference type="RuleBase" id="RU363032"/>
    </source>
</evidence>
<dbReference type="InterPro" id="IPR000515">
    <property type="entry name" value="MetI-like"/>
</dbReference>
<feature type="transmembrane region" description="Helical" evidence="6">
    <location>
        <begin position="291"/>
        <end position="312"/>
    </location>
</feature>
<gene>
    <name evidence="8" type="ORF">GQF01_01685</name>
</gene>
<name>A0A6L8UUP3_9BACL</name>
<dbReference type="PANTHER" id="PTHR43496">
    <property type="entry name" value="PROTEIN LPLB"/>
    <property type="match status" value="1"/>
</dbReference>
<feature type="transmembrane region" description="Helical" evidence="6">
    <location>
        <begin position="101"/>
        <end position="125"/>
    </location>
</feature>
<keyword evidence="9" id="KW-1185">Reference proteome</keyword>
<evidence type="ECO:0000256" key="4">
    <source>
        <dbReference type="ARBA" id="ARBA00022989"/>
    </source>
</evidence>
<reference evidence="8 9" key="1">
    <citation type="submission" date="2019-12" db="EMBL/GenBank/DDBJ databases">
        <title>Paenibacillus sp. nov. sp. isolated from soil.</title>
        <authorList>
            <person name="Kim J."/>
            <person name="Jeong S.E."/>
            <person name="Jung H.S."/>
            <person name="Jeon C.O."/>
        </authorList>
    </citation>
    <scope>NUCLEOTIDE SEQUENCE [LARGE SCALE GENOMIC DNA]</scope>
    <source>
        <strain evidence="8 9">5J-6</strain>
    </source>
</reference>
<protein>
    <submittedName>
        <fullName evidence="8">ABC transporter permease subunit</fullName>
    </submittedName>
</protein>
<sequence>MKLVKNIDRRQIGEDRSTKTEVSRTASIRSAITKDLFLYALIAPGLLYFLIFKYVPMWGVLISFQNYSPFLGFFKSEWVGFEHFARLFSNADFYMLFRNTMAINVLSLVFFFPLPIAVALLLNELQKEWFKKSLQSVVYLPHFLSWVVIVGLSLLLLSKEHGVLNQLLELVGWGPIEFLTEPKYFWALLTAQTIWKELGWGTVIFLAAIAGVDPQLYEAAKMDGAGRIRMMWNVTLPSIRNVIVILLILRIGHMMDVGFEQVFLMMNGAVADVAEVFDTYVFRVGIKQGDFSYSTAVGLFKSIVGLVLVIGANKLSKKFGEEGVY</sequence>
<dbReference type="PROSITE" id="PS50928">
    <property type="entry name" value="ABC_TM1"/>
    <property type="match status" value="1"/>
</dbReference>
<dbReference type="EMBL" id="WTUZ01000004">
    <property type="protein sequence ID" value="MZQ80850.1"/>
    <property type="molecule type" value="Genomic_DNA"/>
</dbReference>
<comment type="similarity">
    <text evidence="6">Belongs to the binding-protein-dependent transport system permease family.</text>
</comment>
<accession>A0A6L8UUP3</accession>
<dbReference type="RefSeq" id="WP_161405123.1">
    <property type="nucleotide sequence ID" value="NZ_WTUZ01000004.1"/>
</dbReference>
<evidence type="ECO:0000259" key="7">
    <source>
        <dbReference type="PROSITE" id="PS50928"/>
    </source>
</evidence>
<keyword evidence="3 6" id="KW-0812">Transmembrane</keyword>
<dbReference type="AlphaFoldDB" id="A0A6L8UUP3"/>
<evidence type="ECO:0000256" key="1">
    <source>
        <dbReference type="ARBA" id="ARBA00004141"/>
    </source>
</evidence>
<dbReference type="InterPro" id="IPR035906">
    <property type="entry name" value="MetI-like_sf"/>
</dbReference>
<evidence type="ECO:0000256" key="2">
    <source>
        <dbReference type="ARBA" id="ARBA00022448"/>
    </source>
</evidence>
<dbReference type="GO" id="GO:0005886">
    <property type="term" value="C:plasma membrane"/>
    <property type="evidence" value="ECO:0007669"/>
    <property type="project" value="UniProtKB-SubCell"/>
</dbReference>
<feature type="domain" description="ABC transmembrane type-1" evidence="7">
    <location>
        <begin position="97"/>
        <end position="312"/>
    </location>
</feature>
<evidence type="ECO:0000313" key="9">
    <source>
        <dbReference type="Proteomes" id="UP000481087"/>
    </source>
</evidence>
<keyword evidence="2 6" id="KW-0813">Transport</keyword>
<dbReference type="Proteomes" id="UP000481087">
    <property type="component" value="Unassembled WGS sequence"/>
</dbReference>
<feature type="transmembrane region" description="Helical" evidence="6">
    <location>
        <begin position="238"/>
        <end position="255"/>
    </location>
</feature>
<feature type="transmembrane region" description="Helical" evidence="6">
    <location>
        <begin position="36"/>
        <end position="55"/>
    </location>
</feature>
<keyword evidence="4 6" id="KW-1133">Transmembrane helix</keyword>
<dbReference type="SUPFAM" id="SSF161098">
    <property type="entry name" value="MetI-like"/>
    <property type="match status" value="1"/>
</dbReference>
<dbReference type="GO" id="GO:0055085">
    <property type="term" value="P:transmembrane transport"/>
    <property type="evidence" value="ECO:0007669"/>
    <property type="project" value="InterPro"/>
</dbReference>
<dbReference type="Pfam" id="PF00528">
    <property type="entry name" value="BPD_transp_1"/>
    <property type="match status" value="1"/>
</dbReference>
<comment type="subcellular location">
    <subcellularLocation>
        <location evidence="6">Cell membrane</location>
        <topology evidence="6">Multi-pass membrane protein</topology>
    </subcellularLocation>
    <subcellularLocation>
        <location evidence="1">Membrane</location>
        <topology evidence="1">Multi-pass membrane protein</topology>
    </subcellularLocation>
</comment>
<feature type="transmembrane region" description="Helical" evidence="6">
    <location>
        <begin position="198"/>
        <end position="217"/>
    </location>
</feature>
<dbReference type="CDD" id="cd06261">
    <property type="entry name" value="TM_PBP2"/>
    <property type="match status" value="1"/>
</dbReference>
<evidence type="ECO:0000256" key="5">
    <source>
        <dbReference type="ARBA" id="ARBA00023136"/>
    </source>
</evidence>
<evidence type="ECO:0000313" key="8">
    <source>
        <dbReference type="EMBL" id="MZQ80850.1"/>
    </source>
</evidence>
<dbReference type="PANTHER" id="PTHR43496:SF1">
    <property type="entry name" value="POLYGALACTURONAN_RHAMNOGALACTURONAN TRANSPORT SYSTEM PERMEASE PROTEIN YTEP"/>
    <property type="match status" value="1"/>
</dbReference>